<protein>
    <submittedName>
        <fullName evidence="2">Uncharacterized protein</fullName>
    </submittedName>
</protein>
<dbReference type="RefSeq" id="WP_170125538.1">
    <property type="nucleotide sequence ID" value="NZ_QGDJ01000020.1"/>
</dbReference>
<evidence type="ECO:0000313" key="1">
    <source>
        <dbReference type="EMBL" id="PWJ11189.1"/>
    </source>
</evidence>
<sequence length="52" mass="5552">MSGDTSIAFATLPEGWAPGDRIVIAGTGFEGHKQDNDIRGIRWQERPVLGAG</sequence>
<dbReference type="Proteomes" id="UP000245839">
    <property type="component" value="Unassembled WGS sequence"/>
</dbReference>
<organism evidence="2 4">
    <name type="scientific">Jannaschia seohaensis</name>
    <dbReference type="NCBI Taxonomy" id="475081"/>
    <lineage>
        <taxon>Bacteria</taxon>
        <taxon>Pseudomonadati</taxon>
        <taxon>Pseudomonadota</taxon>
        <taxon>Alphaproteobacteria</taxon>
        <taxon>Rhodobacterales</taxon>
        <taxon>Roseobacteraceae</taxon>
        <taxon>Jannaschia</taxon>
    </lineage>
</organism>
<reference evidence="2 4" key="1">
    <citation type="submission" date="2016-10" db="EMBL/GenBank/DDBJ databases">
        <authorList>
            <person name="Cai Z."/>
        </authorList>
    </citation>
    <scope>NUCLEOTIDE SEQUENCE [LARGE SCALE GENOMIC DNA]</scope>
    <source>
        <strain evidence="2 4">DSM 25227</strain>
    </source>
</reference>
<evidence type="ECO:0000313" key="2">
    <source>
        <dbReference type="EMBL" id="SSA51490.1"/>
    </source>
</evidence>
<dbReference type="EMBL" id="UETC01000020">
    <property type="protein sequence ID" value="SSA51490.1"/>
    <property type="molecule type" value="Genomic_DNA"/>
</dbReference>
<keyword evidence="3" id="KW-1185">Reference proteome</keyword>
<name>A0A2Y9B531_9RHOB</name>
<proteinExistence type="predicted"/>
<dbReference type="Proteomes" id="UP000251571">
    <property type="component" value="Unassembled WGS sequence"/>
</dbReference>
<dbReference type="AlphaFoldDB" id="A0A2Y9B531"/>
<accession>A0A2Y9B531</accession>
<evidence type="ECO:0000313" key="3">
    <source>
        <dbReference type="Proteomes" id="UP000245839"/>
    </source>
</evidence>
<gene>
    <name evidence="1" type="ORF">BCF38_12033</name>
    <name evidence="2" type="ORF">SAMN05421539_12033</name>
</gene>
<dbReference type="EMBL" id="QGDJ01000020">
    <property type="protein sequence ID" value="PWJ11189.1"/>
    <property type="molecule type" value="Genomic_DNA"/>
</dbReference>
<reference evidence="1 3" key="2">
    <citation type="submission" date="2018-03" db="EMBL/GenBank/DDBJ databases">
        <title>Genomic Encyclopedia of Archaeal and Bacterial Type Strains, Phase II (KMG-II): from individual species to whole genera.</title>
        <authorList>
            <person name="Goeker M."/>
        </authorList>
    </citation>
    <scope>NUCLEOTIDE SEQUENCE [LARGE SCALE GENOMIC DNA]</scope>
    <source>
        <strain evidence="1 3">DSM 25227</strain>
    </source>
</reference>
<evidence type="ECO:0000313" key="4">
    <source>
        <dbReference type="Proteomes" id="UP000251571"/>
    </source>
</evidence>